<dbReference type="InterPro" id="IPR025959">
    <property type="entry name" value="Winged_HTH_dom"/>
</dbReference>
<dbReference type="PANTHER" id="PTHR46564">
    <property type="entry name" value="TRANSPOSASE"/>
    <property type="match status" value="1"/>
</dbReference>
<dbReference type="PANTHER" id="PTHR46564:SF1">
    <property type="entry name" value="TRANSPOSASE"/>
    <property type="match status" value="1"/>
</dbReference>
<feature type="domain" description="Tc1-like transposase DDE" evidence="1">
    <location>
        <begin position="169"/>
        <end position="310"/>
    </location>
</feature>
<name>A0ABY5YED6_9DEIO</name>
<organism evidence="3 4">
    <name type="scientific">Deinococcus rubellus</name>
    <dbReference type="NCBI Taxonomy" id="1889240"/>
    <lineage>
        <taxon>Bacteria</taxon>
        <taxon>Thermotogati</taxon>
        <taxon>Deinococcota</taxon>
        <taxon>Deinococci</taxon>
        <taxon>Deinococcales</taxon>
        <taxon>Deinococcaceae</taxon>
        <taxon>Deinococcus</taxon>
    </lineage>
</organism>
<gene>
    <name evidence="3" type="ORF">N0D28_11855</name>
</gene>
<dbReference type="Proteomes" id="UP001060261">
    <property type="component" value="Chromosome"/>
</dbReference>
<accession>A0ABY5YED6</accession>
<dbReference type="Gene3D" id="3.30.420.10">
    <property type="entry name" value="Ribonuclease H-like superfamily/Ribonuclease H"/>
    <property type="match status" value="1"/>
</dbReference>
<dbReference type="Pfam" id="PF13358">
    <property type="entry name" value="DDE_3"/>
    <property type="match status" value="1"/>
</dbReference>
<evidence type="ECO:0000259" key="1">
    <source>
        <dbReference type="Pfam" id="PF13358"/>
    </source>
</evidence>
<feature type="domain" description="Winged helix-turn helix" evidence="2">
    <location>
        <begin position="97"/>
        <end position="154"/>
    </location>
</feature>
<proteinExistence type="predicted"/>
<dbReference type="Pfam" id="PF13592">
    <property type="entry name" value="HTH_33"/>
    <property type="match status" value="1"/>
</dbReference>
<evidence type="ECO:0000259" key="2">
    <source>
        <dbReference type="Pfam" id="PF13592"/>
    </source>
</evidence>
<dbReference type="SUPFAM" id="SSF46689">
    <property type="entry name" value="Homeodomain-like"/>
    <property type="match status" value="1"/>
</dbReference>
<dbReference type="Pfam" id="PF13551">
    <property type="entry name" value="HTH_29"/>
    <property type="match status" value="1"/>
</dbReference>
<dbReference type="InterPro" id="IPR047655">
    <property type="entry name" value="Transpos_IS630-like"/>
</dbReference>
<dbReference type="InterPro" id="IPR036397">
    <property type="entry name" value="RNaseH_sf"/>
</dbReference>
<keyword evidence="4" id="KW-1185">Reference proteome</keyword>
<dbReference type="InterPro" id="IPR038717">
    <property type="entry name" value="Tc1-like_DDE_dom"/>
</dbReference>
<dbReference type="EMBL" id="CP104213">
    <property type="protein sequence ID" value="UWX63435.1"/>
    <property type="molecule type" value="Genomic_DNA"/>
</dbReference>
<dbReference type="InterPro" id="IPR009057">
    <property type="entry name" value="Homeodomain-like_sf"/>
</dbReference>
<reference evidence="3" key="1">
    <citation type="submission" date="2022-09" db="EMBL/GenBank/DDBJ databases">
        <title>genome sequence of Deinococcus rubellus.</title>
        <authorList>
            <person name="Srinivasan S."/>
        </authorList>
    </citation>
    <scope>NUCLEOTIDE SEQUENCE</scope>
    <source>
        <strain evidence="3">Ant6</strain>
    </source>
</reference>
<sequence>MTDRWLPSHLTRPQLEERRLHFLQLLETQTHNTQELAEFLGVSVSTIRDWKYRLRHRGPDALQATVTTGRPPALSGEQRDVLKDLLIKGAQVHGFPDDSWTTLRVREVIGRHFNRWHHRDHVRRILHQLGFSRQKPDKRALEQNPEAVATWIQTTLPEIKKKLAAGATLVFLDEVGFSLKGTVRCTWALRGQTPVVFGKASWDKVSTIGALSSTGQFLQHTQHGAFKGPDVIRFLQHVLTHVPGEVVVVLDNAGIHKTKAVTAFVAGESRLTLQYLPPYAPELNPIELVWAYVKRNVLGNFCARTLKELKARLKVGWQRVRYVRLPDRLLHSYLPS</sequence>
<protein>
    <submittedName>
        <fullName evidence="3">IS630 family transposase</fullName>
    </submittedName>
</protein>
<dbReference type="NCBIfam" id="NF033545">
    <property type="entry name" value="transpos_IS630"/>
    <property type="match status" value="1"/>
</dbReference>
<evidence type="ECO:0000313" key="3">
    <source>
        <dbReference type="EMBL" id="UWX63435.1"/>
    </source>
</evidence>
<evidence type="ECO:0000313" key="4">
    <source>
        <dbReference type="Proteomes" id="UP001060261"/>
    </source>
</evidence>